<evidence type="ECO:0000256" key="7">
    <source>
        <dbReference type="SAM" id="Phobius"/>
    </source>
</evidence>
<dbReference type="Pfam" id="PF02265">
    <property type="entry name" value="S1-P1_nuclease"/>
    <property type="match status" value="1"/>
</dbReference>
<keyword evidence="7" id="KW-0812">Transmembrane</keyword>
<protein>
    <recommendedName>
        <fullName evidence="10">S1/P1 Nuclease</fullName>
    </recommendedName>
</protein>
<sequence>MGSVRKFGVAVVLSALLIIAGGWGFLIHRTVHQLAVYELPAPMVPFFYQHMDYLVSNAPRPDQRRNTDSTEAPKHFIDLEMFGTDAAHTMPADWESAVKKYTKDSLLKYGYVPYHVIYMKGKLTDAFRKGNKDSILFYATDLGHYIGDVNVPLHTSVNYDGQLTNQKGLHSLWESMIPEILVGNYNLYSDHKATYLKDPAAAVWTAIRRSFKLVPEMLEKETEVSKSFTPETKYRVQMRNGRESRSYTSEFAKAYAASLKTSVNDQLIHSTDMVADFWYTCWVDAGKPDLTKLCNAWTVETQAKFDAEIKAFKENKLIENKLLLSKQGSAPRD</sequence>
<dbReference type="Proteomes" id="UP000753802">
    <property type="component" value="Unassembled WGS sequence"/>
</dbReference>
<keyword evidence="6" id="KW-0325">Glycoprotein</keyword>
<dbReference type="Gene3D" id="1.10.575.10">
    <property type="entry name" value="P1 Nuclease"/>
    <property type="match status" value="1"/>
</dbReference>
<evidence type="ECO:0000256" key="1">
    <source>
        <dbReference type="ARBA" id="ARBA00022722"/>
    </source>
</evidence>
<keyword evidence="7" id="KW-1133">Transmembrane helix</keyword>
<dbReference type="EMBL" id="JAACJS010000002">
    <property type="protein sequence ID" value="NCI49187.1"/>
    <property type="molecule type" value="Genomic_DNA"/>
</dbReference>
<reference evidence="8 9" key="1">
    <citation type="submission" date="2020-01" db="EMBL/GenBank/DDBJ databases">
        <title>Genome analysis.</title>
        <authorList>
            <person name="Wu S."/>
            <person name="Wang G."/>
        </authorList>
    </citation>
    <scope>NUCLEOTIDE SEQUENCE [LARGE SCALE GENOMIC DNA]</scope>
    <source>
        <strain evidence="8 9">SYL130</strain>
    </source>
</reference>
<evidence type="ECO:0000256" key="6">
    <source>
        <dbReference type="ARBA" id="ARBA00023180"/>
    </source>
</evidence>
<dbReference type="InterPro" id="IPR003154">
    <property type="entry name" value="S1/P1nuclease"/>
</dbReference>
<keyword evidence="7" id="KW-0472">Membrane</keyword>
<feature type="transmembrane region" description="Helical" evidence="7">
    <location>
        <begin position="7"/>
        <end position="26"/>
    </location>
</feature>
<accession>A0ABW9ZQ15</accession>
<keyword evidence="2" id="KW-0479">Metal-binding</keyword>
<evidence type="ECO:0008006" key="10">
    <source>
        <dbReference type="Google" id="ProtNLM"/>
    </source>
</evidence>
<evidence type="ECO:0000313" key="9">
    <source>
        <dbReference type="Proteomes" id="UP000753802"/>
    </source>
</evidence>
<evidence type="ECO:0000313" key="8">
    <source>
        <dbReference type="EMBL" id="NCI49187.1"/>
    </source>
</evidence>
<evidence type="ECO:0000256" key="3">
    <source>
        <dbReference type="ARBA" id="ARBA00022759"/>
    </source>
</evidence>
<dbReference type="RefSeq" id="WP_161817476.1">
    <property type="nucleotide sequence ID" value="NZ_JAACJS010000002.1"/>
</dbReference>
<name>A0ABW9ZQ15_9BACT</name>
<gene>
    <name evidence="8" type="ORF">GWC95_04580</name>
</gene>
<comment type="caution">
    <text evidence="8">The sequence shown here is derived from an EMBL/GenBank/DDBJ whole genome shotgun (WGS) entry which is preliminary data.</text>
</comment>
<keyword evidence="5" id="KW-1015">Disulfide bond</keyword>
<evidence type="ECO:0000256" key="5">
    <source>
        <dbReference type="ARBA" id="ARBA00023157"/>
    </source>
</evidence>
<keyword evidence="4" id="KW-0378">Hydrolase</keyword>
<dbReference type="CDD" id="cd10981">
    <property type="entry name" value="ZnPC_S1P1"/>
    <property type="match status" value="1"/>
</dbReference>
<keyword evidence="9" id="KW-1185">Reference proteome</keyword>
<keyword evidence="1" id="KW-0540">Nuclease</keyword>
<evidence type="ECO:0000256" key="4">
    <source>
        <dbReference type="ARBA" id="ARBA00022801"/>
    </source>
</evidence>
<evidence type="ECO:0000256" key="2">
    <source>
        <dbReference type="ARBA" id="ARBA00022723"/>
    </source>
</evidence>
<proteinExistence type="predicted"/>
<dbReference type="InterPro" id="IPR008947">
    <property type="entry name" value="PLipase_C/P1_nuclease_dom_sf"/>
</dbReference>
<keyword evidence="3" id="KW-0255">Endonuclease</keyword>
<dbReference type="SUPFAM" id="SSF48537">
    <property type="entry name" value="Phospholipase C/P1 nuclease"/>
    <property type="match status" value="1"/>
</dbReference>
<organism evidence="8 9">
    <name type="scientific">Sediminibacterium roseum</name>
    <dbReference type="NCBI Taxonomy" id="1978412"/>
    <lineage>
        <taxon>Bacteria</taxon>
        <taxon>Pseudomonadati</taxon>
        <taxon>Bacteroidota</taxon>
        <taxon>Chitinophagia</taxon>
        <taxon>Chitinophagales</taxon>
        <taxon>Chitinophagaceae</taxon>
        <taxon>Sediminibacterium</taxon>
    </lineage>
</organism>